<comment type="caution">
    <text evidence="5">The sequence shown here is derived from an EMBL/GenBank/DDBJ whole genome shotgun (WGS) entry which is preliminary data.</text>
</comment>
<keyword evidence="4" id="KW-1133">Transmembrane helix</keyword>
<dbReference type="AlphaFoldDB" id="A0AAE3DII3"/>
<dbReference type="PROSITE" id="PS51257">
    <property type="entry name" value="PROKAR_LIPOPROTEIN"/>
    <property type="match status" value="1"/>
</dbReference>
<feature type="transmembrane region" description="Helical" evidence="4">
    <location>
        <begin position="371"/>
        <end position="395"/>
    </location>
</feature>
<dbReference type="CDD" id="cd06438">
    <property type="entry name" value="EpsO_like"/>
    <property type="match status" value="1"/>
</dbReference>
<dbReference type="EMBL" id="JAJEQC010000022">
    <property type="protein sequence ID" value="MCC2137988.1"/>
    <property type="molecule type" value="Genomic_DNA"/>
</dbReference>
<sequence length="420" mass="47735">MKTLSYVNFIISILFMACYAYQAVYLVAALLKKQKVFKAKKLHRYGVLIAARNEEAVIAQLIRSVRAQKYPEELIDIFVVADNCTDNTAQAAREAGAVVYERHNTYAVGKGYALRFLLENIFKNFGEYAYDGFFVFDADNILDENFISEMNHVFDNGYKVVTSYRNSKNFGDNWISAGYSIFFLREATQLNRARMMFGTSSCVSGTGFLFSSEIARENGGWKHFLLTEDFEFTVDRILKDDTVGYCENAIIYDEQPTRLGQSFTQRARWIKGYLQVFSRYGFKMLKKTVVDGSFACFDMIMNNIPCLVLTCASIVFNAIMVAAGIVTRTPDMGVCVLSVCSGIFGSILTLWFVGGITCITQRKRIRASKKAMFFGWLLFPLFIFTYAIAMVYAVFTNIEWKPIQHKVALSVEDLNDTTKK</sequence>
<keyword evidence="6" id="KW-1185">Reference proteome</keyword>
<dbReference type="PANTHER" id="PTHR43630:SF1">
    <property type="entry name" value="POLY-BETA-1,6-N-ACETYL-D-GLUCOSAMINE SYNTHASE"/>
    <property type="match status" value="1"/>
</dbReference>
<evidence type="ECO:0000256" key="2">
    <source>
        <dbReference type="ARBA" id="ARBA00022676"/>
    </source>
</evidence>
<comment type="similarity">
    <text evidence="1">Belongs to the glycosyltransferase 2 family.</text>
</comment>
<dbReference type="Gene3D" id="3.90.550.10">
    <property type="entry name" value="Spore Coat Polysaccharide Biosynthesis Protein SpsA, Chain A"/>
    <property type="match status" value="1"/>
</dbReference>
<keyword evidence="2" id="KW-0328">Glycosyltransferase</keyword>
<evidence type="ECO:0000256" key="3">
    <source>
        <dbReference type="ARBA" id="ARBA00022679"/>
    </source>
</evidence>
<evidence type="ECO:0000256" key="4">
    <source>
        <dbReference type="SAM" id="Phobius"/>
    </source>
</evidence>
<gene>
    <name evidence="5" type="ORF">LKD31_13400</name>
</gene>
<keyword evidence="4" id="KW-0472">Membrane</keyword>
<reference evidence="5" key="1">
    <citation type="submission" date="2021-10" db="EMBL/GenBank/DDBJ databases">
        <title>Anaerobic single-cell dispensing facilitates the cultivation of human gut bacteria.</title>
        <authorList>
            <person name="Afrizal A."/>
        </authorList>
    </citation>
    <scope>NUCLEOTIDE SEQUENCE</scope>
    <source>
        <strain evidence="5">CLA-AA-H250</strain>
    </source>
</reference>
<dbReference type="Pfam" id="PF13641">
    <property type="entry name" value="Glyco_tranf_2_3"/>
    <property type="match status" value="1"/>
</dbReference>
<accession>A0AAE3DII3</accession>
<feature type="transmembrane region" description="Helical" evidence="4">
    <location>
        <begin position="306"/>
        <end position="326"/>
    </location>
</feature>
<keyword evidence="4" id="KW-0812">Transmembrane</keyword>
<name>A0AAE3DII3_9FIRM</name>
<dbReference type="RefSeq" id="WP_308450101.1">
    <property type="nucleotide sequence ID" value="NZ_JAJEQC010000022.1"/>
</dbReference>
<feature type="transmembrane region" description="Helical" evidence="4">
    <location>
        <begin position="332"/>
        <end position="359"/>
    </location>
</feature>
<proteinExistence type="inferred from homology"/>
<dbReference type="InterPro" id="IPR029044">
    <property type="entry name" value="Nucleotide-diphossugar_trans"/>
</dbReference>
<evidence type="ECO:0000313" key="5">
    <source>
        <dbReference type="EMBL" id="MCC2137988.1"/>
    </source>
</evidence>
<dbReference type="Proteomes" id="UP001199424">
    <property type="component" value="Unassembled WGS sequence"/>
</dbReference>
<feature type="transmembrane region" description="Helical" evidence="4">
    <location>
        <begin position="6"/>
        <end position="31"/>
    </location>
</feature>
<dbReference type="GO" id="GO:0016757">
    <property type="term" value="F:glycosyltransferase activity"/>
    <property type="evidence" value="ECO:0007669"/>
    <property type="project" value="UniProtKB-KW"/>
</dbReference>
<evidence type="ECO:0000256" key="1">
    <source>
        <dbReference type="ARBA" id="ARBA00006739"/>
    </source>
</evidence>
<protein>
    <submittedName>
        <fullName evidence="5">Glycosyltransferase family 2 protein</fullName>
    </submittedName>
</protein>
<dbReference type="SUPFAM" id="SSF53448">
    <property type="entry name" value="Nucleotide-diphospho-sugar transferases"/>
    <property type="match status" value="1"/>
</dbReference>
<evidence type="ECO:0000313" key="6">
    <source>
        <dbReference type="Proteomes" id="UP001199424"/>
    </source>
</evidence>
<dbReference type="PANTHER" id="PTHR43630">
    <property type="entry name" value="POLY-BETA-1,6-N-ACETYL-D-GLUCOSAMINE SYNTHASE"/>
    <property type="match status" value="1"/>
</dbReference>
<organism evidence="5 6">
    <name type="scientific">Hominenteromicrobium mulieris</name>
    <dbReference type="NCBI Taxonomy" id="2885357"/>
    <lineage>
        <taxon>Bacteria</taxon>
        <taxon>Bacillati</taxon>
        <taxon>Bacillota</taxon>
        <taxon>Clostridia</taxon>
        <taxon>Eubacteriales</taxon>
        <taxon>Oscillospiraceae</taxon>
        <taxon>Hominenteromicrobium</taxon>
    </lineage>
</organism>
<keyword evidence="3" id="KW-0808">Transferase</keyword>